<dbReference type="SUPFAM" id="SSF81382">
    <property type="entry name" value="Skp1 dimerisation domain-like"/>
    <property type="match status" value="1"/>
</dbReference>
<evidence type="ECO:0000259" key="9">
    <source>
        <dbReference type="Pfam" id="PF03931"/>
    </source>
</evidence>
<evidence type="ECO:0000313" key="11">
    <source>
        <dbReference type="Proteomes" id="UP001141552"/>
    </source>
</evidence>
<evidence type="ECO:0000256" key="1">
    <source>
        <dbReference type="ARBA" id="ARBA00004123"/>
    </source>
</evidence>
<organism evidence="10 11">
    <name type="scientific">Turnera subulata</name>
    <dbReference type="NCBI Taxonomy" id="218843"/>
    <lineage>
        <taxon>Eukaryota</taxon>
        <taxon>Viridiplantae</taxon>
        <taxon>Streptophyta</taxon>
        <taxon>Embryophyta</taxon>
        <taxon>Tracheophyta</taxon>
        <taxon>Spermatophyta</taxon>
        <taxon>Magnoliopsida</taxon>
        <taxon>eudicotyledons</taxon>
        <taxon>Gunneridae</taxon>
        <taxon>Pentapetalae</taxon>
        <taxon>rosids</taxon>
        <taxon>fabids</taxon>
        <taxon>Malpighiales</taxon>
        <taxon>Passifloraceae</taxon>
        <taxon>Turnera</taxon>
    </lineage>
</organism>
<dbReference type="InterPro" id="IPR016897">
    <property type="entry name" value="SKP1"/>
</dbReference>
<dbReference type="GO" id="GO:0016567">
    <property type="term" value="P:protein ubiquitination"/>
    <property type="evidence" value="ECO:0007669"/>
    <property type="project" value="UniProtKB-UniRule"/>
</dbReference>
<dbReference type="InterPro" id="IPR001232">
    <property type="entry name" value="SKP1-like"/>
</dbReference>
<dbReference type="GO" id="GO:0009867">
    <property type="term" value="P:jasmonic acid mediated signaling pathway"/>
    <property type="evidence" value="ECO:0007669"/>
    <property type="project" value="UniProtKB-ARBA"/>
</dbReference>
<dbReference type="CDD" id="cd18322">
    <property type="entry name" value="BTB_POZ_SKP1"/>
    <property type="match status" value="1"/>
</dbReference>
<protein>
    <recommendedName>
        <fullName evidence="7">SKP1-like protein</fullName>
    </recommendedName>
</protein>
<comment type="caution">
    <text evidence="10">The sequence shown here is derived from an EMBL/GenBank/DDBJ whole genome shotgun (WGS) entry which is preliminary data.</text>
</comment>
<evidence type="ECO:0000313" key="10">
    <source>
        <dbReference type="EMBL" id="KAJ4842471.1"/>
    </source>
</evidence>
<comment type="function">
    <text evidence="6 7">Involved in ubiquitination and subsequent proteasomal degradation of target proteins. Together with CUL1, RBX1 and a F-box protein, it forms a SCF E3 ubiquitin ligase complex. The functional specificity of this complex depends on the type of F-box protein. In the SCF complex, it serves as an adapter that links the F-box protein to CUL1.</text>
</comment>
<keyword evidence="11" id="KW-1185">Reference proteome</keyword>
<dbReference type="InterPro" id="IPR011333">
    <property type="entry name" value="SKP1/BTB/POZ_sf"/>
</dbReference>
<accession>A0A9Q0G3F5</accession>
<evidence type="ECO:0000256" key="2">
    <source>
        <dbReference type="ARBA" id="ARBA00004906"/>
    </source>
</evidence>
<dbReference type="PANTHER" id="PTHR11165">
    <property type="entry name" value="SKP1"/>
    <property type="match status" value="1"/>
</dbReference>
<keyword evidence="5" id="KW-0539">Nucleus</keyword>
<reference evidence="10" key="1">
    <citation type="submission" date="2022-02" db="EMBL/GenBank/DDBJ databases">
        <authorList>
            <person name="Henning P.M."/>
            <person name="McCubbin A.G."/>
            <person name="Shore J.S."/>
        </authorList>
    </citation>
    <scope>NUCLEOTIDE SEQUENCE</scope>
    <source>
        <strain evidence="10">F60SS</strain>
        <tissue evidence="10">Leaves</tissue>
    </source>
</reference>
<dbReference type="InterPro" id="IPR016072">
    <property type="entry name" value="Skp1_comp_dimer"/>
</dbReference>
<name>A0A9Q0G3F5_9ROSI</name>
<dbReference type="AlphaFoldDB" id="A0A9Q0G3F5"/>
<dbReference type="Pfam" id="PF03931">
    <property type="entry name" value="Skp1_POZ"/>
    <property type="match status" value="1"/>
</dbReference>
<dbReference type="Pfam" id="PF01466">
    <property type="entry name" value="Skp1"/>
    <property type="match status" value="1"/>
</dbReference>
<dbReference type="OrthoDB" id="7827685at2759"/>
<dbReference type="SMART" id="SM00512">
    <property type="entry name" value="Skp1"/>
    <property type="match status" value="1"/>
</dbReference>
<comment type="subcellular location">
    <subcellularLocation>
        <location evidence="1">Nucleus</location>
    </subcellularLocation>
</comment>
<evidence type="ECO:0000256" key="5">
    <source>
        <dbReference type="ARBA" id="ARBA00023242"/>
    </source>
</evidence>
<evidence type="ECO:0000256" key="3">
    <source>
        <dbReference type="ARBA" id="ARBA00009993"/>
    </source>
</evidence>
<keyword evidence="4 7" id="KW-0833">Ubl conjugation pathway</keyword>
<feature type="domain" description="SKP1 component POZ" evidence="9">
    <location>
        <begin position="9"/>
        <end position="68"/>
    </location>
</feature>
<evidence type="ECO:0000259" key="8">
    <source>
        <dbReference type="Pfam" id="PF01466"/>
    </source>
</evidence>
<sequence>MSSASSENKMITLLSSDGEEFVVEEAVALQSQTIKHMIEDGCANQSIPLPNVTGHILSKVVEYCKKHSTSSENNKGTELKAWDAEFANVDKDTLYDVLMASNYLDIKDLLELVCQTVADMIKGKTPEEIRQTFNIKNDFSPEEEAEVRAENQWAFE</sequence>
<reference evidence="10" key="2">
    <citation type="journal article" date="2023" name="Plants (Basel)">
        <title>Annotation of the Turnera subulata (Passifloraceae) Draft Genome Reveals the S-Locus Evolved after the Divergence of Turneroideae from Passifloroideae in a Stepwise Manner.</title>
        <authorList>
            <person name="Henning P.M."/>
            <person name="Roalson E.H."/>
            <person name="Mir W."/>
            <person name="McCubbin A.G."/>
            <person name="Shore J.S."/>
        </authorList>
    </citation>
    <scope>NUCLEOTIDE SEQUENCE</scope>
    <source>
        <strain evidence="10">F60SS</strain>
    </source>
</reference>
<evidence type="ECO:0000256" key="7">
    <source>
        <dbReference type="PIRNR" id="PIRNR028729"/>
    </source>
</evidence>
<dbReference type="PIRSF" id="PIRSF028729">
    <property type="entry name" value="E3_ubiquit_lig_SCF_Skp"/>
    <property type="match status" value="1"/>
</dbReference>
<comment type="similarity">
    <text evidence="3 7">Belongs to the SKP1 family.</text>
</comment>
<gene>
    <name evidence="10" type="primary">SKP1_1</name>
    <name evidence="10" type="ORF">Tsubulata_001825</name>
</gene>
<feature type="domain" description="SKP1 component dimerisation" evidence="8">
    <location>
        <begin position="107"/>
        <end position="154"/>
    </location>
</feature>
<dbReference type="FunFam" id="3.30.710.10:FF:000170">
    <property type="entry name" value="SKP1-like protein 5"/>
    <property type="match status" value="1"/>
</dbReference>
<comment type="pathway">
    <text evidence="2 7">Protein modification; protein ubiquitination.</text>
</comment>
<dbReference type="InterPro" id="IPR016073">
    <property type="entry name" value="Skp1_comp_POZ"/>
</dbReference>
<dbReference type="GO" id="GO:0006511">
    <property type="term" value="P:ubiquitin-dependent protein catabolic process"/>
    <property type="evidence" value="ECO:0007669"/>
    <property type="project" value="InterPro"/>
</dbReference>
<dbReference type="EMBL" id="JAKUCV010002480">
    <property type="protein sequence ID" value="KAJ4842471.1"/>
    <property type="molecule type" value="Genomic_DNA"/>
</dbReference>
<comment type="subunit">
    <text evidence="7">Part of a SCF (SKP1-cullin-F-box) protein ligase complex.</text>
</comment>
<evidence type="ECO:0000256" key="6">
    <source>
        <dbReference type="ARBA" id="ARBA00054396"/>
    </source>
</evidence>
<dbReference type="GO" id="GO:0005634">
    <property type="term" value="C:nucleus"/>
    <property type="evidence" value="ECO:0007669"/>
    <property type="project" value="UniProtKB-SubCell"/>
</dbReference>
<dbReference type="Gene3D" id="3.30.710.10">
    <property type="entry name" value="Potassium Channel Kv1.1, Chain A"/>
    <property type="match status" value="1"/>
</dbReference>
<dbReference type="InterPro" id="IPR036296">
    <property type="entry name" value="SKP1-like_dim_sf"/>
</dbReference>
<evidence type="ECO:0000256" key="4">
    <source>
        <dbReference type="ARBA" id="ARBA00022786"/>
    </source>
</evidence>
<dbReference type="Proteomes" id="UP001141552">
    <property type="component" value="Unassembled WGS sequence"/>
</dbReference>
<proteinExistence type="inferred from homology"/>
<dbReference type="SUPFAM" id="SSF54695">
    <property type="entry name" value="POZ domain"/>
    <property type="match status" value="1"/>
</dbReference>